<comment type="caution">
    <text evidence="8">The sequence shown here is derived from an EMBL/GenBank/DDBJ whole genome shotgun (WGS) entry which is preliminary data.</text>
</comment>
<sequence>MINYSFHTLNNGLKIILHKDVSTALVSVNMLYCVGAKDENPNKTGFAHLFEHLMFSGSKNYKDFDAIVEESAGESNAFTNNDYTDYYITLPSTHLETALMLESDRMHNLNISQKSLDVQKNVVIEEFKQRYLNQPYGDVWMLIRELSYKTHPYQWSTIGKDISHIENASLEDVKSFYNKYYCPNNAILCIAGNFDEKEAMQLCEKSFGRVEKGNEIDRKRIKESVQTEKRELRVKRNVPQSAIYISFPMASRLEKEYYAFDLLSDILSNGRSSRLYNRLVKEEKLFTEVNAFITGDVEEGLFVLTGKYADNIELEAGKEALLKELNKISNEEIDQHEFQKVKNKFESTMAFSQIKNIDIAMNLCYFEHLGNIEQINNEVNSYQNLTVEYIQQVAKKSFKEEKSNILYYEAE</sequence>
<dbReference type="GO" id="GO:0008237">
    <property type="term" value="F:metallopeptidase activity"/>
    <property type="evidence" value="ECO:0007669"/>
    <property type="project" value="UniProtKB-KW"/>
</dbReference>
<evidence type="ECO:0000256" key="5">
    <source>
        <dbReference type="ARBA" id="ARBA00023049"/>
    </source>
</evidence>
<dbReference type="InterPro" id="IPR011249">
    <property type="entry name" value="Metalloenz_LuxS/M16"/>
</dbReference>
<dbReference type="PANTHER" id="PTHR43690">
    <property type="entry name" value="NARDILYSIN"/>
    <property type="match status" value="1"/>
</dbReference>
<evidence type="ECO:0000256" key="2">
    <source>
        <dbReference type="ARBA" id="ARBA00022670"/>
    </source>
</evidence>
<protein>
    <submittedName>
        <fullName evidence="8">Putative zinc protease</fullName>
        <ecNumber evidence="8">3.4.24.-</ecNumber>
    </submittedName>
</protein>
<reference evidence="8" key="1">
    <citation type="submission" date="2019-08" db="EMBL/GenBank/DDBJ databases">
        <authorList>
            <person name="Kucharzyk K."/>
            <person name="Murdoch R.W."/>
            <person name="Higgins S."/>
            <person name="Loffler F."/>
        </authorList>
    </citation>
    <scope>NUCLEOTIDE SEQUENCE</scope>
</reference>
<feature type="domain" description="Peptidase M16 N-terminal" evidence="6">
    <location>
        <begin position="15"/>
        <end position="129"/>
    </location>
</feature>
<keyword evidence="2 8" id="KW-0645">Protease</keyword>
<dbReference type="InterPro" id="IPR050626">
    <property type="entry name" value="Peptidase_M16"/>
</dbReference>
<accession>A0A644TUK5</accession>
<proteinExistence type="inferred from homology"/>
<evidence type="ECO:0000313" key="8">
    <source>
        <dbReference type="EMBL" id="MPL69942.1"/>
    </source>
</evidence>
<name>A0A644TUK5_9ZZZZ</name>
<evidence type="ECO:0000259" key="6">
    <source>
        <dbReference type="Pfam" id="PF00675"/>
    </source>
</evidence>
<dbReference type="Gene3D" id="3.30.830.10">
    <property type="entry name" value="Metalloenzyme, LuxS/M16 peptidase-like"/>
    <property type="match status" value="2"/>
</dbReference>
<dbReference type="InterPro" id="IPR011765">
    <property type="entry name" value="Pept_M16_N"/>
</dbReference>
<dbReference type="AlphaFoldDB" id="A0A644TUK5"/>
<feature type="domain" description="Peptidase M16 C-terminal" evidence="7">
    <location>
        <begin position="168"/>
        <end position="344"/>
    </location>
</feature>
<dbReference type="SUPFAM" id="SSF63411">
    <property type="entry name" value="LuxS/MPP-like metallohydrolase"/>
    <property type="match status" value="2"/>
</dbReference>
<dbReference type="Pfam" id="PF00675">
    <property type="entry name" value="Peptidase_M16"/>
    <property type="match status" value="1"/>
</dbReference>
<keyword evidence="3 8" id="KW-0378">Hydrolase</keyword>
<dbReference type="GO" id="GO:0006508">
    <property type="term" value="P:proteolysis"/>
    <property type="evidence" value="ECO:0007669"/>
    <property type="project" value="UniProtKB-KW"/>
</dbReference>
<dbReference type="GO" id="GO:0046872">
    <property type="term" value="F:metal ion binding"/>
    <property type="evidence" value="ECO:0007669"/>
    <property type="project" value="InterPro"/>
</dbReference>
<evidence type="ECO:0000256" key="4">
    <source>
        <dbReference type="ARBA" id="ARBA00022833"/>
    </source>
</evidence>
<evidence type="ECO:0000256" key="1">
    <source>
        <dbReference type="ARBA" id="ARBA00007261"/>
    </source>
</evidence>
<evidence type="ECO:0000259" key="7">
    <source>
        <dbReference type="Pfam" id="PF05193"/>
    </source>
</evidence>
<keyword evidence="5" id="KW-0482">Metalloprotease</keyword>
<dbReference type="EMBL" id="VSSQ01000050">
    <property type="protein sequence ID" value="MPL69942.1"/>
    <property type="molecule type" value="Genomic_DNA"/>
</dbReference>
<dbReference type="Pfam" id="PF05193">
    <property type="entry name" value="Peptidase_M16_C"/>
    <property type="match status" value="1"/>
</dbReference>
<keyword evidence="4" id="KW-0862">Zinc</keyword>
<dbReference type="EC" id="3.4.24.-" evidence="8"/>
<dbReference type="PANTHER" id="PTHR43690:SF17">
    <property type="entry name" value="PROTEIN YHJJ"/>
    <property type="match status" value="1"/>
</dbReference>
<gene>
    <name evidence="8" type="ORF">SDC9_15693</name>
</gene>
<comment type="similarity">
    <text evidence="1">Belongs to the peptidase M16 family.</text>
</comment>
<organism evidence="8">
    <name type="scientific">bioreactor metagenome</name>
    <dbReference type="NCBI Taxonomy" id="1076179"/>
    <lineage>
        <taxon>unclassified sequences</taxon>
        <taxon>metagenomes</taxon>
        <taxon>ecological metagenomes</taxon>
    </lineage>
</organism>
<dbReference type="InterPro" id="IPR007863">
    <property type="entry name" value="Peptidase_M16_C"/>
</dbReference>
<evidence type="ECO:0000256" key="3">
    <source>
        <dbReference type="ARBA" id="ARBA00022801"/>
    </source>
</evidence>